<feature type="transmembrane region" description="Helical" evidence="1">
    <location>
        <begin position="41"/>
        <end position="58"/>
    </location>
</feature>
<proteinExistence type="predicted"/>
<dbReference type="EMBL" id="CP024087">
    <property type="protein sequence ID" value="AYF30055.1"/>
    <property type="molecule type" value="Genomic_DNA"/>
</dbReference>
<dbReference type="AlphaFoldDB" id="A0A386WNT5"/>
<evidence type="ECO:0000256" key="1">
    <source>
        <dbReference type="SAM" id="Phobius"/>
    </source>
</evidence>
<dbReference type="Proteomes" id="UP000267804">
    <property type="component" value="Chromosome"/>
</dbReference>
<keyword evidence="1" id="KW-0812">Transmembrane</keyword>
<reference evidence="2 3" key="1">
    <citation type="submission" date="2017-10" db="EMBL/GenBank/DDBJ databases">
        <title>Integration of genomic and chemical information greatly accelerates assignment of the full stereostructure of myelolactone, a potent inhibitor of myeloma from a marine-derived Micromonospora.</title>
        <authorList>
            <person name="Kim M.C."/>
            <person name="Machado H."/>
            <person name="Jensen P.R."/>
            <person name="Fenical W."/>
        </authorList>
    </citation>
    <scope>NUCLEOTIDE SEQUENCE [LARGE SCALE GENOMIC DNA]</scope>
    <source>
        <strain evidence="2 3">CNY-010</strain>
    </source>
</reference>
<dbReference type="KEGG" id="mtua:CSH63_21865"/>
<sequence length="66" mass="6679">MAMCGPSRDSTLTAGQYDTTFGQPVAVEQTSGDADSDSGNGVAGILLSLAGLAARLLACRRANYAN</sequence>
<keyword evidence="1" id="KW-1133">Transmembrane helix</keyword>
<gene>
    <name evidence="2" type="ORF">CSH63_21865</name>
</gene>
<organism evidence="2 3">
    <name type="scientific">Micromonospora tulbaghiae</name>
    <dbReference type="NCBI Taxonomy" id="479978"/>
    <lineage>
        <taxon>Bacteria</taxon>
        <taxon>Bacillati</taxon>
        <taxon>Actinomycetota</taxon>
        <taxon>Actinomycetes</taxon>
        <taxon>Micromonosporales</taxon>
        <taxon>Micromonosporaceae</taxon>
        <taxon>Micromonospora</taxon>
    </lineage>
</organism>
<evidence type="ECO:0000313" key="2">
    <source>
        <dbReference type="EMBL" id="AYF30055.1"/>
    </source>
</evidence>
<name>A0A386WNT5_9ACTN</name>
<protein>
    <submittedName>
        <fullName evidence="2">Uncharacterized protein</fullName>
    </submittedName>
</protein>
<evidence type="ECO:0000313" key="3">
    <source>
        <dbReference type="Proteomes" id="UP000267804"/>
    </source>
</evidence>
<accession>A0A386WNT5</accession>
<keyword evidence="1" id="KW-0472">Membrane</keyword>